<gene>
    <name evidence="6" type="ORF">BG57_12965</name>
    <name evidence="5" type="ORF">GCM10010985_54540</name>
</gene>
<dbReference type="GO" id="GO:0009245">
    <property type="term" value="P:lipid A biosynthetic process"/>
    <property type="evidence" value="ECO:0007669"/>
    <property type="project" value="TreeGrafter"/>
</dbReference>
<dbReference type="EMBL" id="JFHE01000022">
    <property type="protein sequence ID" value="KDR31503.1"/>
    <property type="molecule type" value="Genomic_DNA"/>
</dbReference>
<name>A0A069NSR7_9BURK</name>
<dbReference type="InterPro" id="IPR051158">
    <property type="entry name" value="Metallophosphoesterase_sf"/>
</dbReference>
<protein>
    <submittedName>
        <fullName evidence="5">Ser/threonine protein phosphatase</fullName>
    </submittedName>
    <submittedName>
        <fullName evidence="6">Serine/threonine protein phosphatase</fullName>
    </submittedName>
</protein>
<feature type="transmembrane region" description="Helical" evidence="3">
    <location>
        <begin position="38"/>
        <end position="56"/>
    </location>
</feature>
<dbReference type="SUPFAM" id="SSF56300">
    <property type="entry name" value="Metallo-dependent phosphatases"/>
    <property type="match status" value="1"/>
</dbReference>
<keyword evidence="3" id="KW-0812">Transmembrane</keyword>
<dbReference type="GO" id="GO:0046872">
    <property type="term" value="F:metal ion binding"/>
    <property type="evidence" value="ECO:0007669"/>
    <property type="project" value="UniProtKB-KW"/>
</dbReference>
<evidence type="ECO:0000313" key="5">
    <source>
        <dbReference type="EMBL" id="GGD92878.1"/>
    </source>
</evidence>
<keyword evidence="8" id="KW-1185">Reference proteome</keyword>
<dbReference type="InterPro" id="IPR029052">
    <property type="entry name" value="Metallo-depent_PP-like"/>
</dbReference>
<evidence type="ECO:0000256" key="1">
    <source>
        <dbReference type="ARBA" id="ARBA00022723"/>
    </source>
</evidence>
<feature type="transmembrane region" description="Helical" evidence="3">
    <location>
        <begin position="7"/>
        <end position="26"/>
    </location>
</feature>
<reference evidence="6 7" key="2">
    <citation type="submission" date="2014-03" db="EMBL/GenBank/DDBJ databases">
        <title>Draft Genome Sequences of Four Burkholderia Strains.</title>
        <authorList>
            <person name="Liu X.Y."/>
            <person name="Li C.X."/>
            <person name="Xu J.H."/>
        </authorList>
    </citation>
    <scope>NUCLEOTIDE SEQUENCE [LARGE SCALE GENOMIC DNA]</scope>
    <source>
        <strain evidence="6 7">R27</strain>
    </source>
</reference>
<keyword evidence="2" id="KW-0378">Hydrolase</keyword>
<dbReference type="CDD" id="cd07385">
    <property type="entry name" value="MPP_YkuE_C"/>
    <property type="match status" value="1"/>
</dbReference>
<feature type="domain" description="Calcineurin-like phosphoesterase" evidence="4">
    <location>
        <begin position="159"/>
        <end position="327"/>
    </location>
</feature>
<dbReference type="RefSeq" id="WP_035967547.1">
    <property type="nucleotide sequence ID" value="NZ_BMEG01000013.1"/>
</dbReference>
<evidence type="ECO:0000256" key="3">
    <source>
        <dbReference type="SAM" id="Phobius"/>
    </source>
</evidence>
<feature type="transmembrane region" description="Helical" evidence="3">
    <location>
        <begin position="68"/>
        <end position="92"/>
    </location>
</feature>
<evidence type="ECO:0000313" key="7">
    <source>
        <dbReference type="Proteomes" id="UP000027439"/>
    </source>
</evidence>
<feature type="transmembrane region" description="Helical" evidence="3">
    <location>
        <begin position="112"/>
        <end position="133"/>
    </location>
</feature>
<dbReference type="InterPro" id="IPR004843">
    <property type="entry name" value="Calcineurin-like_PHP"/>
</dbReference>
<dbReference type="PANTHER" id="PTHR31302">
    <property type="entry name" value="TRANSMEMBRANE PROTEIN WITH METALLOPHOSPHOESTERASE DOMAIN-RELATED"/>
    <property type="match status" value="1"/>
</dbReference>
<dbReference type="AlphaFoldDB" id="A0A069NSR7"/>
<reference evidence="5" key="1">
    <citation type="journal article" date="2014" name="Int. J. Syst. Evol. Microbiol.">
        <title>Complete genome of a new Firmicutes species belonging to the dominant human colonic microbiota ('Ruminococcus bicirculans') reveals two chromosomes and a selective capacity to utilize plant glucans.</title>
        <authorList>
            <consortium name="NISC Comparative Sequencing Program"/>
            <person name="Wegmann U."/>
            <person name="Louis P."/>
            <person name="Goesmann A."/>
            <person name="Henrissat B."/>
            <person name="Duncan S.H."/>
            <person name="Flint H.J."/>
        </authorList>
    </citation>
    <scope>NUCLEOTIDE SEQUENCE</scope>
    <source>
        <strain evidence="5">CGMCC 1.11013</strain>
    </source>
</reference>
<sequence length="391" mass="41734">MRRSAFFLRFIGIGVLFHLYVGVRLIPAAPVGMPLKVLAAALLVASLVLIPLGMMARNIEPQSLADRLAWFGLTALGFFSSLLLLTFARDLLLFAVHLVDWLRGAPIGSPALVAYSALAVPLLAVLSSAIGFYNARRRAPVVSVDVPIDGLPAALDGFTIVQISDIHVGPTIKRHYVERIVAAVNGLAPDVIAVTGDVVDGAVPNLADHTRPLGQLSARHGAFLVTGNHEYYSGADKWIAEFRRLGLNVLLNQHVVLDHDGARAVIAGVTDYGAGSFDPAHQSDPAKAISGAPADATVRVLLAHQPRSATAAAEAGFTLQLSGHTHGGQFLPWNFFVRLQQPFVAGLVKFKGLWVYTSRGTGYWGPPKRLGAPSEITRVRLVTPAVQDVRG</sequence>
<proteinExistence type="predicted"/>
<organism evidence="6 7">
    <name type="scientific">Caballeronia grimmiae</name>
    <dbReference type="NCBI Taxonomy" id="1071679"/>
    <lineage>
        <taxon>Bacteria</taxon>
        <taxon>Pseudomonadati</taxon>
        <taxon>Pseudomonadota</taxon>
        <taxon>Betaproteobacteria</taxon>
        <taxon>Burkholderiales</taxon>
        <taxon>Burkholderiaceae</taxon>
        <taxon>Caballeronia</taxon>
    </lineage>
</organism>
<dbReference type="GO" id="GO:0016020">
    <property type="term" value="C:membrane"/>
    <property type="evidence" value="ECO:0007669"/>
    <property type="project" value="GOC"/>
</dbReference>
<dbReference type="STRING" id="1071679.BG57_12965"/>
<accession>A0A069NSR7</accession>
<dbReference type="Gene3D" id="3.60.21.10">
    <property type="match status" value="1"/>
</dbReference>
<dbReference type="PANTHER" id="PTHR31302:SF31">
    <property type="entry name" value="PHOSPHODIESTERASE YAEI"/>
    <property type="match status" value="1"/>
</dbReference>
<reference evidence="5" key="4">
    <citation type="submission" date="2024-05" db="EMBL/GenBank/DDBJ databases">
        <authorList>
            <person name="Sun Q."/>
            <person name="Zhou Y."/>
        </authorList>
    </citation>
    <scope>NUCLEOTIDE SEQUENCE</scope>
    <source>
        <strain evidence="5">CGMCC 1.11013</strain>
    </source>
</reference>
<dbReference type="OrthoDB" id="9780884at2"/>
<evidence type="ECO:0000313" key="8">
    <source>
        <dbReference type="Proteomes" id="UP000597138"/>
    </source>
</evidence>
<dbReference type="Proteomes" id="UP000597138">
    <property type="component" value="Unassembled WGS sequence"/>
</dbReference>
<dbReference type="Proteomes" id="UP000027439">
    <property type="component" value="Unassembled WGS sequence"/>
</dbReference>
<evidence type="ECO:0000259" key="4">
    <source>
        <dbReference type="Pfam" id="PF00149"/>
    </source>
</evidence>
<evidence type="ECO:0000313" key="6">
    <source>
        <dbReference type="EMBL" id="KDR31503.1"/>
    </source>
</evidence>
<keyword evidence="3" id="KW-0472">Membrane</keyword>
<dbReference type="Pfam" id="PF00149">
    <property type="entry name" value="Metallophos"/>
    <property type="match status" value="1"/>
</dbReference>
<comment type="caution">
    <text evidence="6">The sequence shown here is derived from an EMBL/GenBank/DDBJ whole genome shotgun (WGS) entry which is preliminary data.</text>
</comment>
<dbReference type="EMBL" id="BMEG01000013">
    <property type="protein sequence ID" value="GGD92878.1"/>
    <property type="molecule type" value="Genomic_DNA"/>
</dbReference>
<evidence type="ECO:0000256" key="2">
    <source>
        <dbReference type="ARBA" id="ARBA00022801"/>
    </source>
</evidence>
<keyword evidence="1" id="KW-0479">Metal-binding</keyword>
<dbReference type="eggNOG" id="COG1408">
    <property type="taxonomic scope" value="Bacteria"/>
</dbReference>
<reference evidence="8" key="3">
    <citation type="journal article" date="2019" name="Int. J. Syst. Evol. Microbiol.">
        <title>The Global Catalogue of Microorganisms (GCM) 10K type strain sequencing project: providing services to taxonomists for standard genome sequencing and annotation.</title>
        <authorList>
            <consortium name="The Broad Institute Genomics Platform"/>
            <consortium name="The Broad Institute Genome Sequencing Center for Infectious Disease"/>
            <person name="Wu L."/>
            <person name="Ma J."/>
        </authorList>
    </citation>
    <scope>NUCLEOTIDE SEQUENCE [LARGE SCALE GENOMIC DNA]</scope>
    <source>
        <strain evidence="8">CGMCC 1.11013</strain>
    </source>
</reference>
<keyword evidence="3" id="KW-1133">Transmembrane helix</keyword>
<dbReference type="GO" id="GO:0008758">
    <property type="term" value="F:UDP-2,3-diacylglucosamine hydrolase activity"/>
    <property type="evidence" value="ECO:0007669"/>
    <property type="project" value="TreeGrafter"/>
</dbReference>